<reference evidence="1" key="1">
    <citation type="submission" date="2022-04" db="EMBL/GenBank/DDBJ databases">
        <title>Chromosome-scale genome assembly of Holotrichia oblita Faldermann.</title>
        <authorList>
            <person name="Rongchong L."/>
        </authorList>
    </citation>
    <scope>NUCLEOTIDE SEQUENCE</scope>
    <source>
        <strain evidence="1">81SQS9</strain>
    </source>
</reference>
<keyword evidence="2" id="KW-1185">Reference proteome</keyword>
<proteinExistence type="predicted"/>
<name>A0ACB9TV42_HOLOL</name>
<evidence type="ECO:0000313" key="2">
    <source>
        <dbReference type="Proteomes" id="UP001056778"/>
    </source>
</evidence>
<sequence length="269" mass="30443">MTEELGNRFTKNGDLVGKIEINPPAPIRLQWDFKSDAIEQIENAAISAKTLIDDLDLTIFSHNYYGKGFIKTCKVSPDAFIQMALQLAYYRDAGDFCLTYEACMTRMYRDGRTETVRPCTIESTTWVKAMNNKQIPTQEKIKLLRAACERHQKNYLDAMCGKGVDRHLFCLYVVSKYLEVESPFLQKVLSEPWKLSTSQSPLGQTGLDFKKYPECIGSGGGFGPVADNGYGISYIIVGEDAMFFHISHKKHCKTTLPILKLNDIEGFLY</sequence>
<protein>
    <submittedName>
        <fullName evidence="1">Carnitine o-acyltransferase</fullName>
    </submittedName>
</protein>
<dbReference type="EMBL" id="CM043015">
    <property type="protein sequence ID" value="KAI4470724.1"/>
    <property type="molecule type" value="Genomic_DNA"/>
</dbReference>
<evidence type="ECO:0000313" key="1">
    <source>
        <dbReference type="EMBL" id="KAI4470724.1"/>
    </source>
</evidence>
<dbReference type="Proteomes" id="UP001056778">
    <property type="component" value="Chromosome 1"/>
</dbReference>
<organism evidence="1 2">
    <name type="scientific">Holotrichia oblita</name>
    <name type="common">Chafer beetle</name>
    <dbReference type="NCBI Taxonomy" id="644536"/>
    <lineage>
        <taxon>Eukaryota</taxon>
        <taxon>Metazoa</taxon>
        <taxon>Ecdysozoa</taxon>
        <taxon>Arthropoda</taxon>
        <taxon>Hexapoda</taxon>
        <taxon>Insecta</taxon>
        <taxon>Pterygota</taxon>
        <taxon>Neoptera</taxon>
        <taxon>Endopterygota</taxon>
        <taxon>Coleoptera</taxon>
        <taxon>Polyphaga</taxon>
        <taxon>Scarabaeiformia</taxon>
        <taxon>Scarabaeidae</taxon>
        <taxon>Melolonthinae</taxon>
        <taxon>Holotrichia</taxon>
    </lineage>
</organism>
<gene>
    <name evidence="1" type="ORF">MML48_1g00276</name>
</gene>
<accession>A0ACB9TV42</accession>
<comment type="caution">
    <text evidence="1">The sequence shown here is derived from an EMBL/GenBank/DDBJ whole genome shotgun (WGS) entry which is preliminary data.</text>
</comment>